<dbReference type="AlphaFoldDB" id="A0A1I7FM63"/>
<keyword evidence="1" id="KW-0732">Signal</keyword>
<feature type="chain" id="PRO_5010235257" evidence="1">
    <location>
        <begin position="21"/>
        <end position="148"/>
    </location>
</feature>
<name>A0A1I7FM63_9BACT</name>
<evidence type="ECO:0000313" key="2">
    <source>
        <dbReference type="EMBL" id="SFU37292.1"/>
    </source>
</evidence>
<protein>
    <submittedName>
        <fullName evidence="2">Uncharacterized protein</fullName>
    </submittedName>
</protein>
<keyword evidence="3" id="KW-1185">Reference proteome</keyword>
<accession>A0A1I7FM63</accession>
<organism evidence="2 3">
    <name type="scientific">Pontibacter akesuensis</name>
    <dbReference type="NCBI Taxonomy" id="388950"/>
    <lineage>
        <taxon>Bacteria</taxon>
        <taxon>Pseudomonadati</taxon>
        <taxon>Bacteroidota</taxon>
        <taxon>Cytophagia</taxon>
        <taxon>Cytophagales</taxon>
        <taxon>Hymenobacteraceae</taxon>
        <taxon>Pontibacter</taxon>
    </lineage>
</organism>
<evidence type="ECO:0000313" key="3">
    <source>
        <dbReference type="Proteomes" id="UP000182491"/>
    </source>
</evidence>
<dbReference type="EMBL" id="FPCA01000001">
    <property type="protein sequence ID" value="SFU37292.1"/>
    <property type="molecule type" value="Genomic_DNA"/>
</dbReference>
<gene>
    <name evidence="2" type="ORF">SAMN04487941_0316</name>
</gene>
<dbReference type="RefSeq" id="WP_068839303.1">
    <property type="nucleotide sequence ID" value="NZ_BMXC01000001.1"/>
</dbReference>
<evidence type="ECO:0000256" key="1">
    <source>
        <dbReference type="SAM" id="SignalP"/>
    </source>
</evidence>
<reference evidence="3" key="1">
    <citation type="submission" date="2016-10" db="EMBL/GenBank/DDBJ databases">
        <authorList>
            <person name="Varghese N."/>
        </authorList>
    </citation>
    <scope>NUCLEOTIDE SEQUENCE [LARGE SCALE GENOMIC DNA]</scope>
    <source>
        <strain evidence="3">DSM 18820</strain>
    </source>
</reference>
<sequence>MKRKWILACMMLGSACATKASGNKFSSSATENKNTVALASARADHLSEEMIRGLHLNNYQSQKVREINLKVAEQITSIEAQYAGNQKKIDDLTKKALAERDQYLESVLSTVQYNDYYNQREEYVAIDKEFMAEIKPEAPVTGDALSSK</sequence>
<dbReference type="Proteomes" id="UP000182491">
    <property type="component" value="Unassembled WGS sequence"/>
</dbReference>
<dbReference type="OrthoDB" id="893112at2"/>
<dbReference type="PROSITE" id="PS51257">
    <property type="entry name" value="PROKAR_LIPOPROTEIN"/>
    <property type="match status" value="1"/>
</dbReference>
<feature type="signal peptide" evidence="1">
    <location>
        <begin position="1"/>
        <end position="20"/>
    </location>
</feature>
<proteinExistence type="predicted"/>